<accession>A0A7Z0DWV9</accession>
<comment type="caution">
    <text evidence="1">The sequence shown here is derived from an EMBL/GenBank/DDBJ whole genome shotgun (WGS) entry which is preliminary data.</text>
</comment>
<evidence type="ECO:0008006" key="3">
    <source>
        <dbReference type="Google" id="ProtNLM"/>
    </source>
</evidence>
<name>A0A7Z0DWV9_RHILE</name>
<evidence type="ECO:0000313" key="1">
    <source>
        <dbReference type="EMBL" id="NYJ10872.1"/>
    </source>
</evidence>
<dbReference type="Proteomes" id="UP000535276">
    <property type="component" value="Unassembled WGS sequence"/>
</dbReference>
<organism evidence="1 2">
    <name type="scientific">Rhizobium leguminosarum</name>
    <dbReference type="NCBI Taxonomy" id="384"/>
    <lineage>
        <taxon>Bacteria</taxon>
        <taxon>Pseudomonadati</taxon>
        <taxon>Pseudomonadota</taxon>
        <taxon>Alphaproteobacteria</taxon>
        <taxon>Hyphomicrobiales</taxon>
        <taxon>Rhizobiaceae</taxon>
        <taxon>Rhizobium/Agrobacterium group</taxon>
        <taxon>Rhizobium</taxon>
    </lineage>
</organism>
<gene>
    <name evidence="1" type="ORF">GGI64_001919</name>
</gene>
<evidence type="ECO:0000313" key="2">
    <source>
        <dbReference type="Proteomes" id="UP000535276"/>
    </source>
</evidence>
<dbReference type="RefSeq" id="WP_179611274.1">
    <property type="nucleotide sequence ID" value="NZ_JACBZV010000002.1"/>
</dbReference>
<protein>
    <recommendedName>
        <fullName evidence="3">PRC-barrel domain-containing protein</fullName>
    </recommendedName>
</protein>
<reference evidence="1 2" key="1">
    <citation type="submission" date="2020-07" db="EMBL/GenBank/DDBJ databases">
        <title>Genomic Encyclopedia of Type Strains, Phase IV (KMG-V): Genome sequencing to study the core and pangenomes of soil and plant-associated prokaryotes.</title>
        <authorList>
            <person name="Whitman W."/>
        </authorList>
    </citation>
    <scope>NUCLEOTIDE SEQUENCE [LARGE SCALE GENOMIC DNA]</scope>
    <source>
        <strain evidence="1 2">SEMIA 4052</strain>
    </source>
</reference>
<sequence length="108" mass="12187">MVEINIELLLGRAVSSRAGKTIGHIEAIRAEQDGPDLVITEFHVGLYAAMERMSASPLGIELLDLFHLRRRHCGYRIRWNQIELGKAELRLLCDETELAPLDGSHLKK</sequence>
<dbReference type="EMBL" id="JACBZV010000002">
    <property type="protein sequence ID" value="NYJ10872.1"/>
    <property type="molecule type" value="Genomic_DNA"/>
</dbReference>
<proteinExistence type="predicted"/>
<dbReference type="AlphaFoldDB" id="A0A7Z0DWV9"/>